<dbReference type="InterPro" id="IPR036318">
    <property type="entry name" value="FAD-bd_PCMH-like_sf"/>
</dbReference>
<dbReference type="Proteomes" id="UP000270581">
    <property type="component" value="Unassembled WGS sequence"/>
</dbReference>
<dbReference type="Pfam" id="PF01565">
    <property type="entry name" value="FAD_binding_4"/>
    <property type="match status" value="1"/>
</dbReference>
<dbReference type="InterPro" id="IPR003170">
    <property type="entry name" value="MurB"/>
</dbReference>
<dbReference type="InterPro" id="IPR016169">
    <property type="entry name" value="FAD-bd_PCMH_sub2"/>
</dbReference>
<reference evidence="3 4" key="1">
    <citation type="submission" date="2018-11" db="EMBL/GenBank/DDBJ databases">
        <title>Genome sequences of Natronomonas sp. CBA1133.</title>
        <authorList>
            <person name="Roh S.W."/>
            <person name="Cha I.-T."/>
        </authorList>
    </citation>
    <scope>NUCLEOTIDE SEQUENCE [LARGE SCALE GENOMIC DNA]</scope>
    <source>
        <strain evidence="3 4">CBA1133</strain>
    </source>
</reference>
<protein>
    <submittedName>
        <fullName evidence="3">FAD-binding protein</fullName>
    </submittedName>
</protein>
<accession>A0AAJ4RA87</accession>
<keyword evidence="4" id="KW-1185">Reference proteome</keyword>
<dbReference type="PANTHER" id="PTHR21071:SF4">
    <property type="entry name" value="UDP-N-ACETYLENOLPYRUVOYLGLUCOSAMINE REDUCTASE"/>
    <property type="match status" value="1"/>
</dbReference>
<dbReference type="GO" id="GO:0071949">
    <property type="term" value="F:FAD binding"/>
    <property type="evidence" value="ECO:0007669"/>
    <property type="project" value="InterPro"/>
</dbReference>
<dbReference type="AlphaFoldDB" id="A0AAJ4RA87"/>
<evidence type="ECO:0000256" key="1">
    <source>
        <dbReference type="SAM" id="MobiDB-lite"/>
    </source>
</evidence>
<dbReference type="RefSeq" id="WP_123124383.1">
    <property type="nucleotide sequence ID" value="NZ_RJJC01000001.1"/>
</dbReference>
<dbReference type="InterPro" id="IPR016167">
    <property type="entry name" value="FAD-bd_PCMH_sub1"/>
</dbReference>
<dbReference type="SUPFAM" id="SSF56176">
    <property type="entry name" value="FAD-binding/transporter-associated domain-like"/>
    <property type="match status" value="1"/>
</dbReference>
<evidence type="ECO:0000259" key="2">
    <source>
        <dbReference type="PROSITE" id="PS51387"/>
    </source>
</evidence>
<dbReference type="HAMAP" id="MF_00037">
    <property type="entry name" value="MurB"/>
    <property type="match status" value="1"/>
</dbReference>
<comment type="caution">
    <text evidence="3">The sequence shown here is derived from an EMBL/GenBank/DDBJ whole genome shotgun (WGS) entry which is preliminary data.</text>
</comment>
<dbReference type="EMBL" id="RJJC01000001">
    <property type="protein sequence ID" value="RNJ27090.1"/>
    <property type="molecule type" value="Genomic_DNA"/>
</dbReference>
<organism evidence="3 4">
    <name type="scientific">Halosegnis longus</name>
    <dbReference type="NCBI Taxonomy" id="2216012"/>
    <lineage>
        <taxon>Archaea</taxon>
        <taxon>Methanobacteriati</taxon>
        <taxon>Methanobacteriota</taxon>
        <taxon>Stenosarchaea group</taxon>
        <taxon>Halobacteria</taxon>
        <taxon>Halobacteriales</taxon>
        <taxon>Natronomonadaceae</taxon>
        <taxon>Halosegnis</taxon>
    </lineage>
</organism>
<dbReference type="InterPro" id="IPR006094">
    <property type="entry name" value="Oxid_FAD_bind_N"/>
</dbReference>
<evidence type="ECO:0000313" key="3">
    <source>
        <dbReference type="EMBL" id="RNJ27090.1"/>
    </source>
</evidence>
<dbReference type="InterPro" id="IPR016166">
    <property type="entry name" value="FAD-bd_PCMH"/>
</dbReference>
<feature type="region of interest" description="Disordered" evidence="1">
    <location>
        <begin position="198"/>
        <end position="217"/>
    </location>
</feature>
<dbReference type="GO" id="GO:0008762">
    <property type="term" value="F:UDP-N-acetylmuramate dehydrogenase activity"/>
    <property type="evidence" value="ECO:0007669"/>
    <property type="project" value="InterPro"/>
</dbReference>
<sequence>MKAETERLAEHTWLKIGGPAEVATPESRSEFVDLLAECHERGREYRILGGGSNLLITDAGLDELVIKSTDACTDFEVDGSEVQVGASMMIPQFVKRCVDDDLGGYEYLYSVPGTVGGGIYMNAGRGRSYGLTISDHLTGVEVLVDGEVRTFEKSELQFEHRWSTFHDHDDWVILSATFDMPEQPAEKGNELIKERMSKVGERERGQPNAGSVFKSGSRLPIHKIPPNGLSVDGARFVSGNRVCHDGNATFDDVYRLVKRAAFLHRIMPPFEKPVIEWEIWQ</sequence>
<evidence type="ECO:0000313" key="4">
    <source>
        <dbReference type="Proteomes" id="UP000270581"/>
    </source>
</evidence>
<feature type="domain" description="FAD-binding PCMH-type" evidence="2">
    <location>
        <begin position="15"/>
        <end position="183"/>
    </location>
</feature>
<dbReference type="GO" id="GO:0071555">
    <property type="term" value="P:cell wall organization"/>
    <property type="evidence" value="ECO:0007669"/>
    <property type="project" value="TreeGrafter"/>
</dbReference>
<dbReference type="Gene3D" id="3.30.43.10">
    <property type="entry name" value="Uridine Diphospho-n-acetylenolpyruvylglucosamine Reductase, domain 2"/>
    <property type="match status" value="1"/>
</dbReference>
<dbReference type="GO" id="GO:0005829">
    <property type="term" value="C:cytosol"/>
    <property type="evidence" value="ECO:0007669"/>
    <property type="project" value="TreeGrafter"/>
</dbReference>
<proteinExistence type="inferred from homology"/>
<dbReference type="PROSITE" id="PS51387">
    <property type="entry name" value="FAD_PCMH"/>
    <property type="match status" value="1"/>
</dbReference>
<dbReference type="PANTHER" id="PTHR21071">
    <property type="entry name" value="UDP-N-ACETYLENOLPYRUVOYLGLUCOSAMINE REDUCTASE"/>
    <property type="match status" value="1"/>
</dbReference>
<dbReference type="Gene3D" id="3.30.465.10">
    <property type="match status" value="1"/>
</dbReference>
<name>A0AAJ4RA87_9EURY</name>
<gene>
    <name evidence="3" type="ORF">Nmn1133_10650</name>
</gene>